<organism evidence="15 16">
    <name type="scientific">Candidatus Daviesbacteria bacterium GW2011_GWA2_38_24</name>
    <dbReference type="NCBI Taxonomy" id="1618422"/>
    <lineage>
        <taxon>Bacteria</taxon>
        <taxon>Candidatus Daviesiibacteriota</taxon>
    </lineage>
</organism>
<dbReference type="PATRIC" id="fig|1618422.5.peg.734"/>
<dbReference type="SMART" id="SM00382">
    <property type="entry name" value="AAA"/>
    <property type="match status" value="1"/>
</dbReference>
<gene>
    <name evidence="11" type="primary">radA</name>
    <name evidence="15" type="ORF">US86_C0004G0042</name>
</gene>
<evidence type="ECO:0000256" key="7">
    <source>
        <dbReference type="ARBA" id="ARBA00022840"/>
    </source>
</evidence>
<evidence type="ECO:0000259" key="14">
    <source>
        <dbReference type="PROSITE" id="PS50162"/>
    </source>
</evidence>
<dbReference type="PROSITE" id="PS50162">
    <property type="entry name" value="RECA_2"/>
    <property type="match status" value="1"/>
</dbReference>
<dbReference type="PANTHER" id="PTHR32472:SF10">
    <property type="entry name" value="DNA REPAIR PROTEIN RADA-LIKE PROTEIN"/>
    <property type="match status" value="1"/>
</dbReference>
<dbReference type="AlphaFoldDB" id="A0A0G0LZD2"/>
<dbReference type="GO" id="GO:0008270">
    <property type="term" value="F:zinc ion binding"/>
    <property type="evidence" value="ECO:0007669"/>
    <property type="project" value="UniProtKB-KW"/>
</dbReference>
<dbReference type="InterPro" id="IPR020588">
    <property type="entry name" value="RecA_ATP-bd"/>
</dbReference>
<keyword evidence="3 11" id="KW-0227">DNA damage</keyword>
<dbReference type="HAMAP" id="MF_01498">
    <property type="entry name" value="RadA_bact"/>
    <property type="match status" value="1"/>
</dbReference>
<keyword evidence="1 11" id="KW-0479">Metal-binding</keyword>
<keyword evidence="2 11" id="KW-0547">Nucleotide-binding</keyword>
<dbReference type="GO" id="GO:0003684">
    <property type="term" value="F:damaged DNA binding"/>
    <property type="evidence" value="ECO:0007669"/>
    <property type="project" value="InterPro"/>
</dbReference>
<keyword evidence="6 13" id="KW-0862">Zinc</keyword>
<comment type="domain">
    <text evidence="11">The middle region has homology to RecA with ATPase motifs including the RadA KNRFG motif, while the C-terminus is homologous to Lon protease.</text>
</comment>
<dbReference type="Gene3D" id="3.40.50.300">
    <property type="entry name" value="P-loop containing nucleotide triphosphate hydrolases"/>
    <property type="match status" value="1"/>
</dbReference>
<dbReference type="Pfam" id="PF18073">
    <property type="entry name" value="Zn_ribbon_LapB"/>
    <property type="match status" value="1"/>
</dbReference>
<dbReference type="PRINTS" id="PR01874">
    <property type="entry name" value="DNAREPAIRADA"/>
</dbReference>
<keyword evidence="7 11" id="KW-0067">ATP-binding</keyword>
<dbReference type="CDD" id="cd01121">
    <property type="entry name" value="RadA_SMS_N"/>
    <property type="match status" value="1"/>
</dbReference>
<protein>
    <recommendedName>
        <fullName evidence="11 12">DNA repair protein RadA</fullName>
    </recommendedName>
</protein>
<dbReference type="InterPro" id="IPR014721">
    <property type="entry name" value="Ribsml_uS5_D2-typ_fold_subgr"/>
</dbReference>
<dbReference type="GO" id="GO:0000725">
    <property type="term" value="P:recombinational repair"/>
    <property type="evidence" value="ECO:0007669"/>
    <property type="project" value="UniProtKB-UniRule"/>
</dbReference>
<feature type="binding site" evidence="11">
    <location>
        <begin position="101"/>
        <end position="108"/>
    </location>
    <ligand>
        <name>ATP</name>
        <dbReference type="ChEBI" id="CHEBI:30616"/>
    </ligand>
</feature>
<evidence type="ECO:0000256" key="6">
    <source>
        <dbReference type="ARBA" id="ARBA00022833"/>
    </source>
</evidence>
<accession>A0A0G0LZD2</accession>
<dbReference type="GO" id="GO:0140664">
    <property type="term" value="F:ATP-dependent DNA damage sensor activity"/>
    <property type="evidence" value="ECO:0007669"/>
    <property type="project" value="InterPro"/>
</dbReference>
<dbReference type="PANTHER" id="PTHR32472">
    <property type="entry name" value="DNA REPAIR PROTEIN RADA"/>
    <property type="match status" value="1"/>
</dbReference>
<evidence type="ECO:0000256" key="10">
    <source>
        <dbReference type="ARBA" id="ARBA00023204"/>
    </source>
</evidence>
<dbReference type="InterPro" id="IPR041166">
    <property type="entry name" value="Rubredoxin_2"/>
</dbReference>
<dbReference type="InterPro" id="IPR020568">
    <property type="entry name" value="Ribosomal_Su5_D2-typ_SF"/>
</dbReference>
<dbReference type="GO" id="GO:0005524">
    <property type="term" value="F:ATP binding"/>
    <property type="evidence" value="ECO:0007669"/>
    <property type="project" value="UniProtKB-UniRule"/>
</dbReference>
<dbReference type="NCBIfam" id="TIGR00416">
    <property type="entry name" value="sms"/>
    <property type="match status" value="1"/>
</dbReference>
<evidence type="ECO:0000256" key="1">
    <source>
        <dbReference type="ARBA" id="ARBA00022723"/>
    </source>
</evidence>
<sequence>MPKASSFYICQQCGFKSAQNLGRCPECGVWGSLVETIEMSPAGGEARQRRQRNQRLVGIGTVVNLKDVEKKDYSRITTQVEEFDRVLGGGIVKGSVVLITGDPGIGKSTLLSQIALNTANMTYGSNALYVAGEESAHQIKLRIDRIKKDADLSVLNEIDVDVITGAIERMKPPLVIVDSIQTLETQDLQSIAGSVGQVRECAHRLQKIAKAYQIPIFIVGHVTKEGTIAGPRTLEHLVDVVLQLEGDPSNNFRVLRGVKNRFGPTDEVGIFEMEESGMSEVKNPSKLFLDQKVNAPGSAVIGVVNGVRAMLVEVQALVTKTNLPVPRRTGSGIDNNRLQLLVAVISKRLGLPLFDQDIFVNVTGGLKITEPAADLGICMAIVSSLKDKALPLNTVFVGEVGLLGELRSVRNLNKRALEAKKLGFTKVVSPENSRSLRDVLKSVL</sequence>
<dbReference type="SUPFAM" id="SSF54211">
    <property type="entry name" value="Ribosomal protein S5 domain 2-like"/>
    <property type="match status" value="1"/>
</dbReference>
<reference evidence="15 16" key="1">
    <citation type="journal article" date="2015" name="Nature">
        <title>rRNA introns, odd ribosomes, and small enigmatic genomes across a large radiation of phyla.</title>
        <authorList>
            <person name="Brown C.T."/>
            <person name="Hug L.A."/>
            <person name="Thomas B.C."/>
            <person name="Sharon I."/>
            <person name="Castelle C.J."/>
            <person name="Singh A."/>
            <person name="Wilkins M.J."/>
            <person name="Williams K.H."/>
            <person name="Banfield J.F."/>
        </authorList>
    </citation>
    <scope>NUCLEOTIDE SEQUENCE [LARGE SCALE GENOMIC DNA]</scope>
</reference>
<evidence type="ECO:0000256" key="12">
    <source>
        <dbReference type="NCBIfam" id="TIGR00416"/>
    </source>
</evidence>
<evidence type="ECO:0000256" key="9">
    <source>
        <dbReference type="ARBA" id="ARBA00023125"/>
    </source>
</evidence>
<proteinExistence type="inferred from homology"/>
<evidence type="ECO:0000256" key="8">
    <source>
        <dbReference type="ARBA" id="ARBA00023016"/>
    </source>
</evidence>
<evidence type="ECO:0000256" key="5">
    <source>
        <dbReference type="ARBA" id="ARBA00022801"/>
    </source>
</evidence>
<name>A0A0G0LZD2_9BACT</name>
<dbReference type="Gene3D" id="3.30.230.10">
    <property type="match status" value="1"/>
</dbReference>
<keyword evidence="10 11" id="KW-0234">DNA repair</keyword>
<evidence type="ECO:0000256" key="11">
    <source>
        <dbReference type="HAMAP-Rule" id="MF_01498"/>
    </source>
</evidence>
<evidence type="ECO:0000313" key="15">
    <source>
        <dbReference type="EMBL" id="KKQ66724.1"/>
    </source>
</evidence>
<evidence type="ECO:0000256" key="2">
    <source>
        <dbReference type="ARBA" id="ARBA00022741"/>
    </source>
</evidence>
<dbReference type="InterPro" id="IPR027417">
    <property type="entry name" value="P-loop_NTPase"/>
</dbReference>
<evidence type="ECO:0000256" key="13">
    <source>
        <dbReference type="RuleBase" id="RU003555"/>
    </source>
</evidence>
<dbReference type="SUPFAM" id="SSF52540">
    <property type="entry name" value="P-loop containing nucleoside triphosphate hydrolases"/>
    <property type="match status" value="1"/>
</dbReference>
<evidence type="ECO:0000313" key="16">
    <source>
        <dbReference type="Proteomes" id="UP000034235"/>
    </source>
</evidence>
<feature type="region of interest" description="Lon-protease-like" evidence="11">
    <location>
        <begin position="357"/>
        <end position="444"/>
    </location>
</feature>
<dbReference type="FunFam" id="3.40.50.300:FF:000050">
    <property type="entry name" value="DNA repair protein RadA"/>
    <property type="match status" value="1"/>
</dbReference>
<dbReference type="GO" id="GO:0016787">
    <property type="term" value="F:hydrolase activity"/>
    <property type="evidence" value="ECO:0007669"/>
    <property type="project" value="UniProtKB-KW"/>
</dbReference>
<dbReference type="Pfam" id="PF13541">
    <property type="entry name" value="ChlI"/>
    <property type="match status" value="1"/>
</dbReference>
<keyword evidence="9 11" id="KW-0238">DNA-binding</keyword>
<dbReference type="GO" id="GO:0005829">
    <property type="term" value="C:cytosol"/>
    <property type="evidence" value="ECO:0007669"/>
    <property type="project" value="TreeGrafter"/>
</dbReference>
<comment type="function">
    <text evidence="13">DNA-dependent ATPase involved in processing of recombination intermediates, plays a role in repairing DNA breaks. Stimulates the branch migration of RecA-mediated strand transfer reactions, allowing the 3' invading strand to extend heteroduplex DNA faster. Binds ssDNA in the presence of ADP but not other nucleotides, has ATPase activity that is stimulated by ssDNA and various branched DNA structures, but inhibited by SSB. Does not have RecA's homology-searching function.</text>
</comment>
<comment type="function">
    <text evidence="11">Plays a role in repairing double-strand DNA breaks, probably involving stabilizing or processing branched DNA or blocked replication forks.</text>
</comment>
<dbReference type="InterPro" id="IPR004504">
    <property type="entry name" value="DNA_repair_RadA"/>
</dbReference>
<dbReference type="Pfam" id="PF13481">
    <property type="entry name" value="AAA_25"/>
    <property type="match status" value="1"/>
</dbReference>
<comment type="similarity">
    <text evidence="11 13">Belongs to the RecA family. RadA subfamily.</text>
</comment>
<feature type="domain" description="RecA family profile 1" evidence="14">
    <location>
        <begin position="72"/>
        <end position="222"/>
    </location>
</feature>
<dbReference type="InterPro" id="IPR003593">
    <property type="entry name" value="AAA+_ATPase"/>
</dbReference>
<dbReference type="EMBL" id="LBUP01000004">
    <property type="protein sequence ID" value="KKQ66724.1"/>
    <property type="molecule type" value="Genomic_DNA"/>
</dbReference>
<feature type="short sequence motif" description="RadA KNRFG motif" evidence="11">
    <location>
        <begin position="259"/>
        <end position="263"/>
    </location>
</feature>
<evidence type="ECO:0000256" key="3">
    <source>
        <dbReference type="ARBA" id="ARBA00022763"/>
    </source>
</evidence>
<comment type="caution">
    <text evidence="15">The sequence shown here is derived from an EMBL/GenBank/DDBJ whole genome shotgun (WGS) entry which is preliminary data.</text>
</comment>
<keyword evidence="4 13" id="KW-0863">Zinc-finger</keyword>
<keyword evidence="8 11" id="KW-0346">Stress response</keyword>
<evidence type="ECO:0000256" key="4">
    <source>
        <dbReference type="ARBA" id="ARBA00022771"/>
    </source>
</evidence>
<dbReference type="Proteomes" id="UP000034235">
    <property type="component" value="Unassembled WGS sequence"/>
</dbReference>
<keyword evidence="5" id="KW-0378">Hydrolase</keyword>